<dbReference type="EMBL" id="CAJVQC010056751">
    <property type="protein sequence ID" value="CAG8796808.1"/>
    <property type="molecule type" value="Genomic_DNA"/>
</dbReference>
<evidence type="ECO:0000313" key="2">
    <source>
        <dbReference type="Proteomes" id="UP000789920"/>
    </source>
</evidence>
<name>A0ACA9RKC1_9GLOM</name>
<feature type="non-terminal residue" evidence="1">
    <location>
        <position position="40"/>
    </location>
</feature>
<accession>A0ACA9RKC1</accession>
<keyword evidence="2" id="KW-1185">Reference proteome</keyword>
<protein>
    <submittedName>
        <fullName evidence="1">10565_t:CDS:1</fullName>
    </submittedName>
</protein>
<comment type="caution">
    <text evidence="1">The sequence shown here is derived from an EMBL/GenBank/DDBJ whole genome shotgun (WGS) entry which is preliminary data.</text>
</comment>
<organism evidence="1 2">
    <name type="scientific">Racocetra persica</name>
    <dbReference type="NCBI Taxonomy" id="160502"/>
    <lineage>
        <taxon>Eukaryota</taxon>
        <taxon>Fungi</taxon>
        <taxon>Fungi incertae sedis</taxon>
        <taxon>Mucoromycota</taxon>
        <taxon>Glomeromycotina</taxon>
        <taxon>Glomeromycetes</taxon>
        <taxon>Diversisporales</taxon>
        <taxon>Gigasporaceae</taxon>
        <taxon>Racocetra</taxon>
    </lineage>
</organism>
<evidence type="ECO:0000313" key="1">
    <source>
        <dbReference type="EMBL" id="CAG8796808.1"/>
    </source>
</evidence>
<gene>
    <name evidence="1" type="ORF">RPERSI_LOCUS20230</name>
</gene>
<proteinExistence type="predicted"/>
<dbReference type="Proteomes" id="UP000789920">
    <property type="component" value="Unassembled WGS sequence"/>
</dbReference>
<reference evidence="1" key="1">
    <citation type="submission" date="2021-06" db="EMBL/GenBank/DDBJ databases">
        <authorList>
            <person name="Kallberg Y."/>
            <person name="Tangrot J."/>
            <person name="Rosling A."/>
        </authorList>
    </citation>
    <scope>NUCLEOTIDE SEQUENCE</scope>
    <source>
        <strain evidence="1">MA461A</strain>
    </source>
</reference>
<sequence>MPHLLLMFYCRQVSKPDPRISRFLFNTTGPFNVVSMECNM</sequence>